<protein>
    <submittedName>
        <fullName evidence="1">Uncharacterized protein</fullName>
    </submittedName>
</protein>
<dbReference type="Proteomes" id="UP000233100">
    <property type="component" value="Chromosome 9"/>
</dbReference>
<name>A0A7N9CR62_MACFA</name>
<dbReference type="GeneTree" id="ENSGT01150000290284"/>
<reference evidence="1 2" key="1">
    <citation type="submission" date="2013-03" db="EMBL/GenBank/DDBJ databases">
        <authorList>
            <person name="Warren W."/>
            <person name="Wilson R.K."/>
        </authorList>
    </citation>
    <scope>NUCLEOTIDE SEQUENCE</scope>
</reference>
<dbReference type="AlphaFoldDB" id="A0A7N9CR62"/>
<sequence length="65" mass="7304">CWRFSLHALCHQDNLQALTVCWFQSNRCRVHVHNVQVCYICILVPCWCAAPINSSSPIGSSQTSA</sequence>
<keyword evidence="2" id="KW-1185">Reference proteome</keyword>
<accession>A0A7N9CR62</accession>
<reference evidence="1" key="2">
    <citation type="submission" date="2025-08" db="UniProtKB">
        <authorList>
            <consortium name="Ensembl"/>
        </authorList>
    </citation>
    <scope>IDENTIFICATION</scope>
</reference>
<evidence type="ECO:0000313" key="2">
    <source>
        <dbReference type="Proteomes" id="UP000233100"/>
    </source>
</evidence>
<dbReference type="Ensembl" id="ENSMFAT00000088943.1">
    <property type="protein sequence ID" value="ENSMFAP00000052865.1"/>
    <property type="gene ID" value="ENSMFAG00000055079.1"/>
</dbReference>
<organism evidence="1 2">
    <name type="scientific">Macaca fascicularis</name>
    <name type="common">Crab-eating macaque</name>
    <name type="synonym">Cynomolgus monkey</name>
    <dbReference type="NCBI Taxonomy" id="9541"/>
    <lineage>
        <taxon>Eukaryota</taxon>
        <taxon>Metazoa</taxon>
        <taxon>Chordata</taxon>
        <taxon>Craniata</taxon>
        <taxon>Vertebrata</taxon>
        <taxon>Euteleostomi</taxon>
        <taxon>Mammalia</taxon>
        <taxon>Eutheria</taxon>
        <taxon>Euarchontoglires</taxon>
        <taxon>Primates</taxon>
        <taxon>Haplorrhini</taxon>
        <taxon>Catarrhini</taxon>
        <taxon>Cercopithecidae</taxon>
        <taxon>Cercopithecinae</taxon>
        <taxon>Macaca</taxon>
    </lineage>
</organism>
<reference evidence="1" key="3">
    <citation type="submission" date="2025-09" db="UniProtKB">
        <authorList>
            <consortium name="Ensembl"/>
        </authorList>
    </citation>
    <scope>IDENTIFICATION</scope>
</reference>
<evidence type="ECO:0000313" key="1">
    <source>
        <dbReference type="Ensembl" id="ENSMFAP00000052865.1"/>
    </source>
</evidence>
<proteinExistence type="predicted"/>